<dbReference type="Gene3D" id="2.60.120.620">
    <property type="entry name" value="q2cbj1_9rhob like domain"/>
    <property type="match status" value="1"/>
</dbReference>
<evidence type="ECO:0000256" key="1">
    <source>
        <dbReference type="ARBA" id="ARBA00001961"/>
    </source>
</evidence>
<evidence type="ECO:0000256" key="3">
    <source>
        <dbReference type="ARBA" id="ARBA00022896"/>
    </source>
</evidence>
<dbReference type="PANTHER" id="PTHR10869:SF244">
    <property type="entry name" value="PROLYL 4-HYDROXYLASE SUBUNIT ALPHA-2"/>
    <property type="match status" value="1"/>
</dbReference>
<keyword evidence="6" id="KW-0408">Iron</keyword>
<proteinExistence type="predicted"/>
<gene>
    <name evidence="9" type="primary">LOC106461114</name>
</gene>
<dbReference type="Proteomes" id="UP000694941">
    <property type="component" value="Unplaced"/>
</dbReference>
<keyword evidence="3" id="KW-0847">Vitamin C</keyword>
<name>A0ABM1SJ96_LIMPO</name>
<comment type="cofactor">
    <cofactor evidence="1">
        <name>L-ascorbate</name>
        <dbReference type="ChEBI" id="CHEBI:38290"/>
    </cofactor>
</comment>
<evidence type="ECO:0000259" key="7">
    <source>
        <dbReference type="SMART" id="SM00702"/>
    </source>
</evidence>
<accession>A0ABM1SJ96</accession>
<protein>
    <submittedName>
        <fullName evidence="9">Prolyl 4-hydroxylase subunit alpha-1-like</fullName>
    </submittedName>
</protein>
<keyword evidence="4" id="KW-0223">Dioxygenase</keyword>
<evidence type="ECO:0000256" key="5">
    <source>
        <dbReference type="ARBA" id="ARBA00023002"/>
    </source>
</evidence>
<evidence type="ECO:0000256" key="6">
    <source>
        <dbReference type="ARBA" id="ARBA00023004"/>
    </source>
</evidence>
<feature type="domain" description="Prolyl 4-hydroxylase alpha subunit" evidence="7">
    <location>
        <begin position="170"/>
        <end position="346"/>
    </location>
</feature>
<dbReference type="PANTHER" id="PTHR10869">
    <property type="entry name" value="PROLYL 4-HYDROXYLASE ALPHA SUBUNIT"/>
    <property type="match status" value="1"/>
</dbReference>
<dbReference type="Pfam" id="PF13640">
    <property type="entry name" value="2OG-FeII_Oxy_3"/>
    <property type="match status" value="1"/>
</dbReference>
<keyword evidence="2" id="KW-0479">Metal-binding</keyword>
<dbReference type="InterPro" id="IPR044862">
    <property type="entry name" value="Pro_4_hyd_alph_FE2OG_OXY"/>
</dbReference>
<dbReference type="SMART" id="SM00702">
    <property type="entry name" value="P4Hc"/>
    <property type="match status" value="1"/>
</dbReference>
<dbReference type="GeneID" id="106461114"/>
<evidence type="ECO:0000313" key="9">
    <source>
        <dbReference type="RefSeq" id="XP_022243702.1"/>
    </source>
</evidence>
<keyword evidence="8" id="KW-1185">Reference proteome</keyword>
<evidence type="ECO:0000313" key="8">
    <source>
        <dbReference type="Proteomes" id="UP000694941"/>
    </source>
</evidence>
<dbReference type="RefSeq" id="XP_022243702.1">
    <property type="nucleotide sequence ID" value="XM_022387994.1"/>
</dbReference>
<evidence type="ECO:0000256" key="4">
    <source>
        <dbReference type="ARBA" id="ARBA00022964"/>
    </source>
</evidence>
<organism evidence="8 9">
    <name type="scientific">Limulus polyphemus</name>
    <name type="common">Atlantic horseshoe crab</name>
    <dbReference type="NCBI Taxonomy" id="6850"/>
    <lineage>
        <taxon>Eukaryota</taxon>
        <taxon>Metazoa</taxon>
        <taxon>Ecdysozoa</taxon>
        <taxon>Arthropoda</taxon>
        <taxon>Chelicerata</taxon>
        <taxon>Merostomata</taxon>
        <taxon>Xiphosura</taxon>
        <taxon>Limulidae</taxon>
        <taxon>Limulus</taxon>
    </lineage>
</organism>
<dbReference type="InterPro" id="IPR006620">
    <property type="entry name" value="Pro_4_hyd_alph"/>
</dbReference>
<sequence length="351" mass="39738">MDDNRDGLRFAASDCFRLGKQAAISMNFSLASEWYQEGLFIKEKEFQAVPVLSSFFKKEVDMGMNLVKGLIANGPDLERLLRKAIAQTPTKVLNVSSIAQGIPAHYFSERKEDKSIHEHIRMWESYIRLCRGEDLRSHMVKAGLKCVHISEYNSANYFKPLKMEVVWTDPLIALYHGVIREKEIETLKKLSMPKLQAQETANKTCKYLDENFHHTSKITFLEDTEHPLVVRLSKTITAITGMETHGALQVVNYGFGGHFVTHVDDSNDEKDYSSDKSGAKIMFFLNDVKKGGSTVFPKIGVGVVPTKGAALLWYDFPQNGEKCVRTMQTTCPVLMGTKWVASKWMRKVGTR</sequence>
<reference evidence="9" key="1">
    <citation type="submission" date="2025-08" db="UniProtKB">
        <authorList>
            <consortium name="RefSeq"/>
        </authorList>
    </citation>
    <scope>IDENTIFICATION</scope>
    <source>
        <tissue evidence="9">Muscle</tissue>
    </source>
</reference>
<evidence type="ECO:0000256" key="2">
    <source>
        <dbReference type="ARBA" id="ARBA00022723"/>
    </source>
</evidence>
<dbReference type="InterPro" id="IPR045054">
    <property type="entry name" value="P4HA-like"/>
</dbReference>
<keyword evidence="5" id="KW-0560">Oxidoreductase</keyword>